<dbReference type="Proteomes" id="UP000051727">
    <property type="component" value="Unassembled WGS sequence"/>
</dbReference>
<dbReference type="NCBIfam" id="TIGR03725">
    <property type="entry name" value="T6A_YeaZ"/>
    <property type="match status" value="1"/>
</dbReference>
<gene>
    <name evidence="2" type="ORF">IV36_GL001991</name>
</gene>
<name>A0A0R2G185_9LACO</name>
<dbReference type="PANTHER" id="PTHR11735:SF11">
    <property type="entry name" value="TRNA THREONYLCARBAMOYLADENOSINE BIOSYNTHESIS PROTEIN TSAB"/>
    <property type="match status" value="1"/>
</dbReference>
<evidence type="ECO:0000259" key="1">
    <source>
        <dbReference type="Pfam" id="PF00814"/>
    </source>
</evidence>
<comment type="caution">
    <text evidence="2">The sequence shown here is derived from an EMBL/GenBank/DDBJ whole genome shotgun (WGS) entry which is preliminary data.</text>
</comment>
<sequence>MEFKDELERKKMNVLAIDTSNQPLSIAILKDKELIATVTTNESKNHSVTLMPQIANLLNSVGMKPIDIDRFVVAKGPGSYTGLRIGVTTAKTFAFTLSKELVGVSSLAVLADAINEEGTLIVPLFDARRGNVFAGGYVKNGTELMNVIPDQHVSLGELLEKTKSYKHIFFVGSDSHKFEEQILEKMSKEQRVVFSSNEDDYPQAYHLGLLGIKEKPVEIHSFVPEYLRLTQAESQWLENHQEKVDETFVEKI</sequence>
<evidence type="ECO:0000313" key="3">
    <source>
        <dbReference type="Proteomes" id="UP000051727"/>
    </source>
</evidence>
<proteinExistence type="predicted"/>
<reference evidence="2 3" key="1">
    <citation type="journal article" date="2015" name="Genome Announc.">
        <title>Expanding the biotechnology potential of lactobacilli through comparative genomics of 213 strains and associated genera.</title>
        <authorList>
            <person name="Sun Z."/>
            <person name="Harris H.M."/>
            <person name="McCann A."/>
            <person name="Guo C."/>
            <person name="Argimon S."/>
            <person name="Zhang W."/>
            <person name="Yang X."/>
            <person name="Jeffery I.B."/>
            <person name="Cooney J.C."/>
            <person name="Kagawa T.F."/>
            <person name="Liu W."/>
            <person name="Song Y."/>
            <person name="Salvetti E."/>
            <person name="Wrobel A."/>
            <person name="Rasinkangas P."/>
            <person name="Parkhill J."/>
            <person name="Rea M.C."/>
            <person name="O'Sullivan O."/>
            <person name="Ritari J."/>
            <person name="Douillard F.P."/>
            <person name="Paul Ross R."/>
            <person name="Yang R."/>
            <person name="Briner A.E."/>
            <person name="Felis G.E."/>
            <person name="de Vos W.M."/>
            <person name="Barrangou R."/>
            <person name="Klaenhammer T.R."/>
            <person name="Caufield P.W."/>
            <person name="Cui Y."/>
            <person name="Zhang H."/>
            <person name="O'Toole P.W."/>
        </authorList>
    </citation>
    <scope>NUCLEOTIDE SEQUENCE [LARGE SCALE GENOMIC DNA]</scope>
    <source>
        <strain evidence="2 3">ATCC 27304</strain>
    </source>
</reference>
<dbReference type="PATRIC" id="fig|1618.3.peg.2030"/>
<accession>A0A0R2G185</accession>
<dbReference type="InterPro" id="IPR043129">
    <property type="entry name" value="ATPase_NBD"/>
</dbReference>
<dbReference type="AlphaFoldDB" id="A0A0R2G185"/>
<dbReference type="STRING" id="1618.IV36_GL001991"/>
<dbReference type="GO" id="GO:0005829">
    <property type="term" value="C:cytosol"/>
    <property type="evidence" value="ECO:0007669"/>
    <property type="project" value="TreeGrafter"/>
</dbReference>
<dbReference type="Pfam" id="PF00814">
    <property type="entry name" value="TsaD"/>
    <property type="match status" value="1"/>
</dbReference>
<dbReference type="Gene3D" id="3.30.420.40">
    <property type="match status" value="2"/>
</dbReference>
<organism evidence="2 3">
    <name type="scientific">Liquorilactobacillus mali</name>
    <dbReference type="NCBI Taxonomy" id="1618"/>
    <lineage>
        <taxon>Bacteria</taxon>
        <taxon>Bacillati</taxon>
        <taxon>Bacillota</taxon>
        <taxon>Bacilli</taxon>
        <taxon>Lactobacillales</taxon>
        <taxon>Lactobacillaceae</taxon>
        <taxon>Liquorilactobacillus</taxon>
    </lineage>
</organism>
<dbReference type="EMBL" id="JQAR01000005">
    <property type="protein sequence ID" value="KRN31180.1"/>
    <property type="molecule type" value="Genomic_DNA"/>
</dbReference>
<feature type="domain" description="Gcp-like" evidence="1">
    <location>
        <begin position="43"/>
        <end position="236"/>
    </location>
</feature>
<evidence type="ECO:0000313" key="2">
    <source>
        <dbReference type="EMBL" id="KRN31180.1"/>
    </source>
</evidence>
<dbReference type="InterPro" id="IPR000905">
    <property type="entry name" value="Gcp-like_dom"/>
</dbReference>
<dbReference type="SUPFAM" id="SSF53067">
    <property type="entry name" value="Actin-like ATPase domain"/>
    <property type="match status" value="2"/>
</dbReference>
<dbReference type="CDD" id="cd24032">
    <property type="entry name" value="ASKHA_NBD_TsaB"/>
    <property type="match status" value="1"/>
</dbReference>
<dbReference type="InterPro" id="IPR022496">
    <property type="entry name" value="T6A_TsaB"/>
</dbReference>
<protein>
    <submittedName>
        <fullName evidence="2">Glycoprotein endopeptidase</fullName>
    </submittedName>
</protein>
<dbReference type="GO" id="GO:0002949">
    <property type="term" value="P:tRNA threonylcarbamoyladenosine modification"/>
    <property type="evidence" value="ECO:0007669"/>
    <property type="project" value="InterPro"/>
</dbReference>
<dbReference type="PANTHER" id="PTHR11735">
    <property type="entry name" value="TRNA N6-ADENOSINE THREONYLCARBAMOYLTRANSFERASE"/>
    <property type="match status" value="1"/>
</dbReference>